<evidence type="ECO:0000313" key="3">
    <source>
        <dbReference type="Proteomes" id="UP000298663"/>
    </source>
</evidence>
<gene>
    <name evidence="2" type="ORF">L596_026107</name>
</gene>
<keyword evidence="3" id="KW-1185">Reference proteome</keyword>
<feature type="compositionally biased region" description="Polar residues" evidence="1">
    <location>
        <begin position="85"/>
        <end position="107"/>
    </location>
</feature>
<accession>A0A4U5M1C8</accession>
<evidence type="ECO:0000313" key="2">
    <source>
        <dbReference type="EMBL" id="TKR62103.1"/>
    </source>
</evidence>
<dbReference type="EMBL" id="AZBU02000010">
    <property type="protein sequence ID" value="TKR62103.1"/>
    <property type="molecule type" value="Genomic_DNA"/>
</dbReference>
<sequence length="117" mass="13468">MASPDAAIEATETQLLVQIKKEDKSFEDVQPDQIKTRILEKFAVELKGRRIRNLIGVWSDLNERPERLKNLWCFLTLKEHFKPSDSPTLPTKTPSSQKPKGPSSTHSEFPRLLHKTF</sequence>
<comment type="caution">
    <text evidence="2">The sequence shown here is derived from an EMBL/GenBank/DDBJ whole genome shotgun (WGS) entry which is preliminary data.</text>
</comment>
<protein>
    <submittedName>
        <fullName evidence="2">Uncharacterized protein</fullName>
    </submittedName>
</protein>
<organism evidence="2 3">
    <name type="scientific">Steinernema carpocapsae</name>
    <name type="common">Entomopathogenic nematode</name>
    <dbReference type="NCBI Taxonomy" id="34508"/>
    <lineage>
        <taxon>Eukaryota</taxon>
        <taxon>Metazoa</taxon>
        <taxon>Ecdysozoa</taxon>
        <taxon>Nematoda</taxon>
        <taxon>Chromadorea</taxon>
        <taxon>Rhabditida</taxon>
        <taxon>Tylenchina</taxon>
        <taxon>Panagrolaimomorpha</taxon>
        <taxon>Strongyloidoidea</taxon>
        <taxon>Steinernematidae</taxon>
        <taxon>Steinernema</taxon>
    </lineage>
</organism>
<feature type="region of interest" description="Disordered" evidence="1">
    <location>
        <begin position="81"/>
        <end position="117"/>
    </location>
</feature>
<dbReference type="AlphaFoldDB" id="A0A4U5M1C8"/>
<name>A0A4U5M1C8_STECR</name>
<reference evidence="2 3" key="1">
    <citation type="journal article" date="2015" name="Genome Biol.">
        <title>Comparative genomics of Steinernema reveals deeply conserved gene regulatory networks.</title>
        <authorList>
            <person name="Dillman A.R."/>
            <person name="Macchietto M."/>
            <person name="Porter C.F."/>
            <person name="Rogers A."/>
            <person name="Williams B."/>
            <person name="Antoshechkin I."/>
            <person name="Lee M.M."/>
            <person name="Goodwin Z."/>
            <person name="Lu X."/>
            <person name="Lewis E.E."/>
            <person name="Goodrich-Blair H."/>
            <person name="Stock S.P."/>
            <person name="Adams B.J."/>
            <person name="Sternberg P.W."/>
            <person name="Mortazavi A."/>
        </authorList>
    </citation>
    <scope>NUCLEOTIDE SEQUENCE [LARGE SCALE GENOMIC DNA]</scope>
    <source>
        <strain evidence="2 3">ALL</strain>
    </source>
</reference>
<dbReference type="Proteomes" id="UP000298663">
    <property type="component" value="Unassembled WGS sequence"/>
</dbReference>
<proteinExistence type="predicted"/>
<evidence type="ECO:0000256" key="1">
    <source>
        <dbReference type="SAM" id="MobiDB-lite"/>
    </source>
</evidence>
<reference evidence="2 3" key="2">
    <citation type="journal article" date="2019" name="G3 (Bethesda)">
        <title>Hybrid Assembly of the Genome of the Entomopathogenic Nematode Steinernema carpocapsae Identifies the X-Chromosome.</title>
        <authorList>
            <person name="Serra L."/>
            <person name="Macchietto M."/>
            <person name="Macias-Munoz A."/>
            <person name="McGill C.J."/>
            <person name="Rodriguez I.M."/>
            <person name="Rodriguez B."/>
            <person name="Murad R."/>
            <person name="Mortazavi A."/>
        </authorList>
    </citation>
    <scope>NUCLEOTIDE SEQUENCE [LARGE SCALE GENOMIC DNA]</scope>
    <source>
        <strain evidence="2 3">ALL</strain>
    </source>
</reference>